<evidence type="ECO:0000313" key="3">
    <source>
        <dbReference type="Proteomes" id="UP000276133"/>
    </source>
</evidence>
<organism evidence="2 3">
    <name type="scientific">Brachionus plicatilis</name>
    <name type="common">Marine rotifer</name>
    <name type="synonym">Brachionus muelleri</name>
    <dbReference type="NCBI Taxonomy" id="10195"/>
    <lineage>
        <taxon>Eukaryota</taxon>
        <taxon>Metazoa</taxon>
        <taxon>Spiralia</taxon>
        <taxon>Gnathifera</taxon>
        <taxon>Rotifera</taxon>
        <taxon>Eurotatoria</taxon>
        <taxon>Monogononta</taxon>
        <taxon>Pseudotrocha</taxon>
        <taxon>Ploima</taxon>
        <taxon>Brachionidae</taxon>
        <taxon>Brachionus</taxon>
    </lineage>
</organism>
<dbReference type="AlphaFoldDB" id="A0A3M7TA23"/>
<protein>
    <submittedName>
        <fullName evidence="2">Uncharacterized protein</fullName>
    </submittedName>
</protein>
<evidence type="ECO:0000256" key="1">
    <source>
        <dbReference type="SAM" id="MobiDB-lite"/>
    </source>
</evidence>
<evidence type="ECO:0000313" key="2">
    <source>
        <dbReference type="EMBL" id="RNA44777.1"/>
    </source>
</evidence>
<feature type="region of interest" description="Disordered" evidence="1">
    <location>
        <begin position="1"/>
        <end position="34"/>
    </location>
</feature>
<dbReference type="Proteomes" id="UP000276133">
    <property type="component" value="Unassembled WGS sequence"/>
</dbReference>
<name>A0A3M7TA23_BRAPC</name>
<feature type="compositionally biased region" description="Polar residues" evidence="1">
    <location>
        <begin position="138"/>
        <end position="151"/>
    </location>
</feature>
<feature type="region of interest" description="Disordered" evidence="1">
    <location>
        <begin position="138"/>
        <end position="168"/>
    </location>
</feature>
<keyword evidence="3" id="KW-1185">Reference proteome</keyword>
<gene>
    <name evidence="2" type="ORF">BpHYR1_005855</name>
</gene>
<feature type="compositionally biased region" description="Polar residues" evidence="1">
    <location>
        <begin position="15"/>
        <end position="34"/>
    </location>
</feature>
<proteinExistence type="predicted"/>
<reference evidence="2 3" key="1">
    <citation type="journal article" date="2018" name="Sci. Rep.">
        <title>Genomic signatures of local adaptation to the degree of environmental predictability in rotifers.</title>
        <authorList>
            <person name="Franch-Gras L."/>
            <person name="Hahn C."/>
            <person name="Garcia-Roger E.M."/>
            <person name="Carmona M.J."/>
            <person name="Serra M."/>
            <person name="Gomez A."/>
        </authorList>
    </citation>
    <scope>NUCLEOTIDE SEQUENCE [LARGE SCALE GENOMIC DNA]</scope>
    <source>
        <strain evidence="2">HYR1</strain>
    </source>
</reference>
<comment type="caution">
    <text evidence="2">The sequence shown here is derived from an EMBL/GenBank/DDBJ whole genome shotgun (WGS) entry which is preliminary data.</text>
</comment>
<dbReference type="EMBL" id="REGN01000059">
    <property type="protein sequence ID" value="RNA44777.1"/>
    <property type="molecule type" value="Genomic_DNA"/>
</dbReference>
<sequence length="204" mass="22091">MSNNAEQLSEEHDNSLFSLTSPNKPKNNSSLITNSGQSTTQLTILNQSAISSLNNQTQNSSGFNGSSTCVSSGNNATINMSLDSVVDRFGDDFNNVSTKRIPSVIEENSSVTNHSDSLLNETDGLEQASRAKQREIKQNLNSNGSTANSEVTTDDENSMDTIAPQKASSPMIHKAINCSPNIKIDQVTKRIENCKLEYKETAID</sequence>
<accession>A0A3M7TA23</accession>